<keyword evidence="3" id="KW-1185">Reference proteome</keyword>
<dbReference type="RefSeq" id="WP_116685831.1">
    <property type="nucleotide sequence ID" value="NZ_CAWNYD010000001.1"/>
</dbReference>
<dbReference type="Proteomes" id="UP000244906">
    <property type="component" value="Unassembled WGS sequence"/>
</dbReference>
<feature type="signal peptide" evidence="1">
    <location>
        <begin position="1"/>
        <end position="26"/>
    </location>
</feature>
<reference evidence="2 3" key="1">
    <citation type="submission" date="2018-04" db="EMBL/GenBank/DDBJ databases">
        <title>Thalassorhabdus spongiae gen. nov., sp. nov., isolated from a marine sponge in South-West Iceland.</title>
        <authorList>
            <person name="Knobloch S."/>
            <person name="Daussin A."/>
            <person name="Johannsson R."/>
            <person name="Marteinsson V.T."/>
        </authorList>
    </citation>
    <scope>NUCLEOTIDE SEQUENCE [LARGE SCALE GENOMIC DNA]</scope>
    <source>
        <strain evidence="2 3">Hp12</strain>
    </source>
</reference>
<dbReference type="InterPro" id="IPR006311">
    <property type="entry name" value="TAT_signal"/>
</dbReference>
<gene>
    <name evidence="2" type="ORF">DC094_04320</name>
</gene>
<sequence length="373" mass="40909">MMNRRSFLMTAAATTAAILLPTSLLAAISQQHTDKQFYSGMADSQGNYFLSATDLSGKKLFEIPLPARGHAPTLSPDGKQLVMVARRPENWLLVANLQTGQSQTLQGHPNRHLHGHGVFSANGQWFYTTENDFDNQRGVIGIYDVENQFERTGEFASGGIGPHELLLSPDGQYLIIANGGILTHPDTGRAKLNLESMQPNLAIIERTTGKQVIRQQLDKKYHQLSIRHIAVNQDFSVGIALQYQGKKSDRHPLIALWKPGSEIKLLDIPANKLDRMRNYCGSITMDSNGQVMAVSSPRGGLISYWSTDNGQWLGHSDLADGCGIAASGKAGEFLISGGRGDLILYRPCNDRSGVSEQSITIGKFDGRWDNHLV</sequence>
<organism evidence="2 3">
    <name type="scientific">Pelagibaculum spongiae</name>
    <dbReference type="NCBI Taxonomy" id="2080658"/>
    <lineage>
        <taxon>Bacteria</taxon>
        <taxon>Pseudomonadati</taxon>
        <taxon>Pseudomonadota</taxon>
        <taxon>Gammaproteobacteria</taxon>
        <taxon>Oceanospirillales</taxon>
        <taxon>Pelagibaculum</taxon>
    </lineage>
</organism>
<dbReference type="AlphaFoldDB" id="A0A2V1H666"/>
<evidence type="ECO:0000256" key="1">
    <source>
        <dbReference type="SAM" id="SignalP"/>
    </source>
</evidence>
<dbReference type="InterPro" id="IPR008311">
    <property type="entry name" value="UCP028101"/>
</dbReference>
<protein>
    <submittedName>
        <fullName evidence="2">DUF1513 domain-containing protein</fullName>
    </submittedName>
</protein>
<accession>A0A2V1H666</accession>
<feature type="chain" id="PRO_5016042441" evidence="1">
    <location>
        <begin position="27"/>
        <end position="373"/>
    </location>
</feature>
<dbReference type="EMBL" id="QDDL01000001">
    <property type="protein sequence ID" value="PVZ72245.1"/>
    <property type="molecule type" value="Genomic_DNA"/>
</dbReference>
<dbReference type="OrthoDB" id="5624218at2"/>
<dbReference type="InterPro" id="IPR011042">
    <property type="entry name" value="6-blade_b-propeller_TolB-like"/>
</dbReference>
<dbReference type="PIRSF" id="PIRSF028101">
    <property type="entry name" value="UCP028101"/>
    <property type="match status" value="1"/>
</dbReference>
<keyword evidence="1" id="KW-0732">Signal</keyword>
<dbReference type="Pfam" id="PF07433">
    <property type="entry name" value="DUF1513"/>
    <property type="match status" value="1"/>
</dbReference>
<dbReference type="Gene3D" id="2.120.10.30">
    <property type="entry name" value="TolB, C-terminal domain"/>
    <property type="match status" value="1"/>
</dbReference>
<comment type="caution">
    <text evidence="2">The sequence shown here is derived from an EMBL/GenBank/DDBJ whole genome shotgun (WGS) entry which is preliminary data.</text>
</comment>
<proteinExistence type="predicted"/>
<evidence type="ECO:0000313" key="3">
    <source>
        <dbReference type="Proteomes" id="UP000244906"/>
    </source>
</evidence>
<name>A0A2V1H666_9GAMM</name>
<dbReference type="PROSITE" id="PS51318">
    <property type="entry name" value="TAT"/>
    <property type="match status" value="1"/>
</dbReference>
<dbReference type="SUPFAM" id="SSF69322">
    <property type="entry name" value="Tricorn protease domain 2"/>
    <property type="match status" value="1"/>
</dbReference>
<evidence type="ECO:0000313" key="2">
    <source>
        <dbReference type="EMBL" id="PVZ72245.1"/>
    </source>
</evidence>